<evidence type="ECO:0000313" key="2">
    <source>
        <dbReference type="EMBL" id="GIG08182.1"/>
    </source>
</evidence>
<proteinExistence type="predicted"/>
<protein>
    <submittedName>
        <fullName evidence="2">Uncharacterized protein</fullName>
    </submittedName>
</protein>
<evidence type="ECO:0000256" key="1">
    <source>
        <dbReference type="SAM" id="Phobius"/>
    </source>
</evidence>
<accession>A0A8J3KXK5</accession>
<feature type="transmembrane region" description="Helical" evidence="1">
    <location>
        <begin position="169"/>
        <end position="190"/>
    </location>
</feature>
<feature type="transmembrane region" description="Helical" evidence="1">
    <location>
        <begin position="144"/>
        <end position="162"/>
    </location>
</feature>
<name>A0A8J3KXK5_9ACTN</name>
<keyword evidence="1" id="KW-1133">Transmembrane helix</keyword>
<dbReference type="RefSeq" id="WP_203694497.1">
    <property type="nucleotide sequence ID" value="NZ_BAAALC010000005.1"/>
</dbReference>
<dbReference type="EMBL" id="BONI01000043">
    <property type="protein sequence ID" value="GIG08182.1"/>
    <property type="molecule type" value="Genomic_DNA"/>
</dbReference>
<feature type="transmembrane region" description="Helical" evidence="1">
    <location>
        <begin position="29"/>
        <end position="48"/>
    </location>
</feature>
<gene>
    <name evidence="2" type="ORF">Cco03nite_48820</name>
</gene>
<reference evidence="2 3" key="1">
    <citation type="submission" date="2021-01" db="EMBL/GenBank/DDBJ databases">
        <title>Whole genome shotgun sequence of Catellatospora coxensis NBRC 107359.</title>
        <authorList>
            <person name="Komaki H."/>
            <person name="Tamura T."/>
        </authorList>
    </citation>
    <scope>NUCLEOTIDE SEQUENCE [LARGE SCALE GENOMIC DNA]</scope>
    <source>
        <strain evidence="2 3">NBRC 107359</strain>
    </source>
</reference>
<feature type="transmembrane region" description="Helical" evidence="1">
    <location>
        <begin position="68"/>
        <end position="89"/>
    </location>
</feature>
<feature type="transmembrane region" description="Helical" evidence="1">
    <location>
        <begin position="101"/>
        <end position="124"/>
    </location>
</feature>
<organism evidence="2 3">
    <name type="scientific">Catellatospora coxensis</name>
    <dbReference type="NCBI Taxonomy" id="310354"/>
    <lineage>
        <taxon>Bacteria</taxon>
        <taxon>Bacillati</taxon>
        <taxon>Actinomycetota</taxon>
        <taxon>Actinomycetes</taxon>
        <taxon>Micromonosporales</taxon>
        <taxon>Micromonosporaceae</taxon>
        <taxon>Catellatospora</taxon>
    </lineage>
</organism>
<sequence>MISALMASIAVGMLILAGLAARRRAAAGPAAILVAVICVGLAYDSGAVAVGRPLGFGAALEAVNAPRYWIHAVFTPLLVVAATALAARLGVTWLRRPAVRIAGGVLVAVLIALGVAADVFALRLEPKEYADTLRYVNAATAGPPVPAIVTMLVVVVIGALVWRTARFPWLCLGGIAMFAAAGAGAAHFWLGNVGELLLQLAVLATVLRTTRPAPDPAPSQPTQEPLPQN</sequence>
<comment type="caution">
    <text evidence="2">The sequence shown here is derived from an EMBL/GenBank/DDBJ whole genome shotgun (WGS) entry which is preliminary data.</text>
</comment>
<keyword evidence="1" id="KW-0812">Transmembrane</keyword>
<dbReference type="AlphaFoldDB" id="A0A8J3KXK5"/>
<evidence type="ECO:0000313" key="3">
    <source>
        <dbReference type="Proteomes" id="UP000630887"/>
    </source>
</evidence>
<keyword evidence="1" id="KW-0472">Membrane</keyword>
<keyword evidence="3" id="KW-1185">Reference proteome</keyword>
<dbReference type="Proteomes" id="UP000630887">
    <property type="component" value="Unassembled WGS sequence"/>
</dbReference>
<feature type="transmembrane region" description="Helical" evidence="1">
    <location>
        <begin position="6"/>
        <end position="22"/>
    </location>
</feature>